<keyword evidence="1" id="KW-0949">S-adenosyl-L-methionine</keyword>
<feature type="domain" description="S-adenosyl-l-methionine hydroxide adenosyltransferase N-terminal" evidence="4">
    <location>
        <begin position="8"/>
        <end position="155"/>
    </location>
</feature>
<dbReference type="Pfam" id="PF01887">
    <property type="entry name" value="SAM_HAT_N"/>
    <property type="match status" value="1"/>
</dbReference>
<protein>
    <submittedName>
        <fullName evidence="6">Unannotated protein</fullName>
    </submittedName>
</protein>
<proteinExistence type="inferred from homology"/>
<dbReference type="InterPro" id="IPR046470">
    <property type="entry name" value="SAM_HAT_C"/>
</dbReference>
<dbReference type="Gene3D" id="3.40.50.10790">
    <property type="entry name" value="S-adenosyl-l-methionine hydroxide adenosyltransferase, N-terminal"/>
    <property type="match status" value="1"/>
</dbReference>
<evidence type="ECO:0000259" key="5">
    <source>
        <dbReference type="Pfam" id="PF20257"/>
    </source>
</evidence>
<dbReference type="PANTHER" id="PTHR35092:SF1">
    <property type="entry name" value="CHLORINASE MJ1651"/>
    <property type="match status" value="1"/>
</dbReference>
<gene>
    <name evidence="6" type="ORF">UFOPK1358_01652</name>
</gene>
<feature type="compositionally biased region" description="Polar residues" evidence="3">
    <location>
        <begin position="299"/>
        <end position="311"/>
    </location>
</feature>
<feature type="domain" description="S-adenosyl-l-methionine hydroxide adenosyltransferase C-terminal" evidence="5">
    <location>
        <begin position="180"/>
        <end position="282"/>
    </location>
</feature>
<feature type="region of interest" description="Disordered" evidence="3">
    <location>
        <begin position="291"/>
        <end position="311"/>
    </location>
</feature>
<name>A0A6J6CIW9_9ZZZZ</name>
<accession>A0A6J6CIW9</accession>
<dbReference type="InterPro" id="IPR023227">
    <property type="entry name" value="SAM_OH_AdoTrfase_C_sf"/>
</dbReference>
<evidence type="ECO:0000313" key="6">
    <source>
        <dbReference type="EMBL" id="CAB4551440.1"/>
    </source>
</evidence>
<sequence length="311" mass="31886">MSLRFDTISFLSDYGHTDEFVGVVHSVIRQIAPEVSVIDITHEIAPYDVRAGGLALGRAAQYLAPGVVIAVVDPSVGTSRRAIAVEVGDGQSILLGPDNGVLAPAVAMVGGATRAVWLNNSEYHLAGAGSLFDGRDIFAPVAAHLCNGVALEELGEFIEPAGLIPGTLPISELADGVLPAEVLWVDHYGNAQLNADPDEVDALGTVFELRLDSAGSLAAGSLGGGSLGGAAPTVRTVKRVGSFSELTTGALGLVIDSYGALALVCDRASAAEELNLETGDALRLSPLDSAAEPARGVTTPVQLSPSFRPQS</sequence>
<dbReference type="EMBL" id="CAEZSF010000201">
    <property type="protein sequence ID" value="CAB4551440.1"/>
    <property type="molecule type" value="Genomic_DNA"/>
</dbReference>
<dbReference type="SUPFAM" id="SSF102522">
    <property type="entry name" value="Bacterial fluorinating enzyme, N-terminal domain"/>
    <property type="match status" value="1"/>
</dbReference>
<dbReference type="SUPFAM" id="SSF101852">
    <property type="entry name" value="Bacterial fluorinating enzyme, C-terminal domain"/>
    <property type="match status" value="1"/>
</dbReference>
<dbReference type="PIRSF" id="PIRSF006779">
    <property type="entry name" value="UCP006779"/>
    <property type="match status" value="1"/>
</dbReference>
<dbReference type="Pfam" id="PF20257">
    <property type="entry name" value="SAM_HAT_C"/>
    <property type="match status" value="1"/>
</dbReference>
<dbReference type="InterPro" id="IPR046469">
    <property type="entry name" value="SAM_HAT_N"/>
</dbReference>
<dbReference type="PANTHER" id="PTHR35092">
    <property type="entry name" value="CHLORINASE MJ1651"/>
    <property type="match status" value="1"/>
</dbReference>
<dbReference type="InterPro" id="IPR002747">
    <property type="entry name" value="SAM_OH_AdoTrfase"/>
</dbReference>
<organism evidence="6">
    <name type="scientific">freshwater metagenome</name>
    <dbReference type="NCBI Taxonomy" id="449393"/>
    <lineage>
        <taxon>unclassified sequences</taxon>
        <taxon>metagenomes</taxon>
        <taxon>ecological metagenomes</taxon>
    </lineage>
</organism>
<evidence type="ECO:0000256" key="1">
    <source>
        <dbReference type="ARBA" id="ARBA00022691"/>
    </source>
</evidence>
<dbReference type="Gene3D" id="2.40.30.90">
    <property type="entry name" value="Bacterial fluorinating enzyme like"/>
    <property type="match status" value="1"/>
</dbReference>
<evidence type="ECO:0000256" key="3">
    <source>
        <dbReference type="SAM" id="MobiDB-lite"/>
    </source>
</evidence>
<evidence type="ECO:0000256" key="2">
    <source>
        <dbReference type="ARBA" id="ARBA00024035"/>
    </source>
</evidence>
<evidence type="ECO:0000259" key="4">
    <source>
        <dbReference type="Pfam" id="PF01887"/>
    </source>
</evidence>
<dbReference type="AlphaFoldDB" id="A0A6J6CIW9"/>
<dbReference type="InterPro" id="IPR023228">
    <property type="entry name" value="SAM_OH_AdoTrfase_N_sf"/>
</dbReference>
<reference evidence="6" key="1">
    <citation type="submission" date="2020-05" db="EMBL/GenBank/DDBJ databases">
        <authorList>
            <person name="Chiriac C."/>
            <person name="Salcher M."/>
            <person name="Ghai R."/>
            <person name="Kavagutti S V."/>
        </authorList>
    </citation>
    <scope>NUCLEOTIDE SEQUENCE</scope>
</reference>
<comment type="similarity">
    <text evidence="2">Belongs to the SAM hydrolase / SAM-dependent halogenase family.</text>
</comment>